<keyword evidence="3" id="KW-1185">Reference proteome</keyword>
<protein>
    <submittedName>
        <fullName evidence="2">Uncharacterized protein</fullName>
    </submittedName>
</protein>
<evidence type="ECO:0000313" key="2">
    <source>
        <dbReference type="EMBL" id="MDT0353436.1"/>
    </source>
</evidence>
<sequence>MALRLASLMLGRVLSWLVLLARSDAAKDAESLVLRHEVAVLPRHNQRPPLTWTDRGL</sequence>
<feature type="signal peptide" evidence="1">
    <location>
        <begin position="1"/>
        <end position="21"/>
    </location>
</feature>
<evidence type="ECO:0000256" key="1">
    <source>
        <dbReference type="SAM" id="SignalP"/>
    </source>
</evidence>
<gene>
    <name evidence="2" type="ORF">RM445_28425</name>
</gene>
<accession>A0ABU2NHK7</accession>
<keyword evidence="1" id="KW-0732">Signal</keyword>
<evidence type="ECO:0000313" key="3">
    <source>
        <dbReference type="Proteomes" id="UP001183202"/>
    </source>
</evidence>
<feature type="chain" id="PRO_5047140116" evidence="1">
    <location>
        <begin position="22"/>
        <end position="57"/>
    </location>
</feature>
<reference evidence="3" key="1">
    <citation type="submission" date="2023-07" db="EMBL/GenBank/DDBJ databases">
        <title>30 novel species of actinomycetes from the DSMZ collection.</title>
        <authorList>
            <person name="Nouioui I."/>
        </authorList>
    </citation>
    <scope>NUCLEOTIDE SEQUENCE [LARGE SCALE GENOMIC DNA]</scope>
    <source>
        <strain evidence="3">DSM 45834</strain>
    </source>
</reference>
<organism evidence="2 3">
    <name type="scientific">Pseudonocardia charpentierae</name>
    <dbReference type="NCBI Taxonomy" id="3075545"/>
    <lineage>
        <taxon>Bacteria</taxon>
        <taxon>Bacillati</taxon>
        <taxon>Actinomycetota</taxon>
        <taxon>Actinomycetes</taxon>
        <taxon>Pseudonocardiales</taxon>
        <taxon>Pseudonocardiaceae</taxon>
        <taxon>Pseudonocardia</taxon>
    </lineage>
</organism>
<proteinExistence type="predicted"/>
<dbReference type="Proteomes" id="UP001183202">
    <property type="component" value="Unassembled WGS sequence"/>
</dbReference>
<comment type="caution">
    <text evidence="2">The sequence shown here is derived from an EMBL/GenBank/DDBJ whole genome shotgun (WGS) entry which is preliminary data.</text>
</comment>
<dbReference type="RefSeq" id="WP_311559950.1">
    <property type="nucleotide sequence ID" value="NZ_JAVREJ010000032.1"/>
</dbReference>
<dbReference type="EMBL" id="JAVREJ010000032">
    <property type="protein sequence ID" value="MDT0353436.1"/>
    <property type="molecule type" value="Genomic_DNA"/>
</dbReference>
<name>A0ABU2NHK7_9PSEU</name>